<dbReference type="RefSeq" id="XP_018293424.1">
    <property type="nucleotide sequence ID" value="XM_018431033.1"/>
</dbReference>
<evidence type="ECO:0000313" key="2">
    <source>
        <dbReference type="Proteomes" id="UP000077315"/>
    </source>
</evidence>
<proteinExistence type="predicted"/>
<dbReference type="InParanoid" id="A0A167N950"/>
<dbReference type="AlphaFoldDB" id="A0A167N950"/>
<keyword evidence="2" id="KW-1185">Reference proteome</keyword>
<dbReference type="EMBL" id="KV440977">
    <property type="protein sequence ID" value="OAD75384.1"/>
    <property type="molecule type" value="Genomic_DNA"/>
</dbReference>
<dbReference type="GeneID" id="28991939"/>
<name>A0A167N950_PHYB8</name>
<reference evidence="2" key="1">
    <citation type="submission" date="2015-06" db="EMBL/GenBank/DDBJ databases">
        <title>Expansion of signal transduction pathways in fungi by whole-genome duplication.</title>
        <authorList>
            <consortium name="DOE Joint Genome Institute"/>
            <person name="Corrochano L.M."/>
            <person name="Kuo A."/>
            <person name="Marcet-Houben M."/>
            <person name="Polaino S."/>
            <person name="Salamov A."/>
            <person name="Villalobos J.M."/>
            <person name="Alvarez M.I."/>
            <person name="Avalos J."/>
            <person name="Benito E.P."/>
            <person name="Benoit I."/>
            <person name="Burger G."/>
            <person name="Camino L.P."/>
            <person name="Canovas D."/>
            <person name="Cerda-Olmedo E."/>
            <person name="Cheng J.-F."/>
            <person name="Dominguez A."/>
            <person name="Elias M."/>
            <person name="Eslava A.P."/>
            <person name="Glaser F."/>
            <person name="Grimwood J."/>
            <person name="Gutierrez G."/>
            <person name="Heitman J."/>
            <person name="Henrissat B."/>
            <person name="Iturriaga E.A."/>
            <person name="Lang B.F."/>
            <person name="Lavin J.L."/>
            <person name="Lee S."/>
            <person name="Li W."/>
            <person name="Lindquist E."/>
            <person name="Lopez-Garcia S."/>
            <person name="Luque E.M."/>
            <person name="Marcos A.T."/>
            <person name="Martin J."/>
            <person name="McCluskey K."/>
            <person name="Medina H.R."/>
            <person name="Miralles-Duran A."/>
            <person name="Miyazaki A."/>
            <person name="Munoz-Torres E."/>
            <person name="Oguiza J.A."/>
            <person name="Ohm R."/>
            <person name="Olmedo M."/>
            <person name="Orejas M."/>
            <person name="Ortiz-Castellanos L."/>
            <person name="Pisabarro A.G."/>
            <person name="Rodriguez-Romero J."/>
            <person name="Ruiz-Herrera J."/>
            <person name="Ruiz-Vazquez R."/>
            <person name="Sanz C."/>
            <person name="Schackwitz W."/>
            <person name="Schmutz J."/>
            <person name="Shahriari M."/>
            <person name="Shelest E."/>
            <person name="Silva-Franco F."/>
            <person name="Soanes D."/>
            <person name="Syed K."/>
            <person name="Tagua V.G."/>
            <person name="Talbot N.J."/>
            <person name="Thon M."/>
            <person name="De vries R.P."/>
            <person name="Wiebenga A."/>
            <person name="Yadav J.S."/>
            <person name="Braun E.L."/>
            <person name="Baker S."/>
            <person name="Garre V."/>
            <person name="Horwitz B."/>
            <person name="Torres-Martinez S."/>
            <person name="Idnurm A."/>
            <person name="Herrera-Estrella A."/>
            <person name="Gabaldon T."/>
            <person name="Grigoriev I.V."/>
        </authorList>
    </citation>
    <scope>NUCLEOTIDE SEQUENCE [LARGE SCALE GENOMIC DNA]</scope>
    <source>
        <strain evidence="2">NRRL 1555(-)</strain>
    </source>
</reference>
<dbReference type="Proteomes" id="UP000077315">
    <property type="component" value="Unassembled WGS sequence"/>
</dbReference>
<organism evidence="1 2">
    <name type="scientific">Phycomyces blakesleeanus (strain ATCC 8743b / DSM 1359 / FGSC 10004 / NBRC 33097 / NRRL 1555)</name>
    <dbReference type="NCBI Taxonomy" id="763407"/>
    <lineage>
        <taxon>Eukaryota</taxon>
        <taxon>Fungi</taxon>
        <taxon>Fungi incertae sedis</taxon>
        <taxon>Mucoromycota</taxon>
        <taxon>Mucoromycotina</taxon>
        <taxon>Mucoromycetes</taxon>
        <taxon>Mucorales</taxon>
        <taxon>Phycomycetaceae</taxon>
        <taxon>Phycomyces</taxon>
    </lineage>
</organism>
<sequence>MHPKAIFLLKTTYEIEVLYKHPLHNECSEFILNGRLSKVTTEDDIMITKLIETNTKTREIQRAINDEVYPDHKLYVSNIDSMNTAHAQRAWYLYEVMVVAATYLTNNLEIPLIWAEAIHDLRGETLKYFQLHLFGSLMSKLLLCHWYMLNSVKKVFSRKAESVTKKEQLMNHFNNAYADIKVDDSKIEASA</sequence>
<protein>
    <submittedName>
        <fullName evidence="1">Uncharacterized protein</fullName>
    </submittedName>
</protein>
<accession>A0A167N950</accession>
<gene>
    <name evidence="1" type="ORF">PHYBLDRAFT_143634</name>
</gene>
<evidence type="ECO:0000313" key="1">
    <source>
        <dbReference type="EMBL" id="OAD75384.1"/>
    </source>
</evidence>
<dbReference type="VEuPathDB" id="FungiDB:PHYBLDRAFT_143634"/>